<dbReference type="InterPro" id="IPR006843">
    <property type="entry name" value="PAP/fibrillin_dom"/>
</dbReference>
<dbReference type="InterPro" id="IPR039633">
    <property type="entry name" value="PAP"/>
</dbReference>
<feature type="domain" description="Plastid lipid-associated protein/fibrillin conserved" evidence="3">
    <location>
        <begin position="225"/>
        <end position="267"/>
    </location>
</feature>
<evidence type="ECO:0000313" key="5">
    <source>
        <dbReference type="Proteomes" id="UP001438707"/>
    </source>
</evidence>
<feature type="domain" description="Plastid lipid-associated protein/fibrillin conserved" evidence="3">
    <location>
        <begin position="287"/>
        <end position="430"/>
    </location>
</feature>
<comment type="caution">
    <text evidence="4">The sequence shown here is derived from an EMBL/GenBank/DDBJ whole genome shotgun (WGS) entry which is preliminary data.</text>
</comment>
<dbReference type="EMBL" id="JALJOS010000019">
    <property type="protein sequence ID" value="KAK9827159.1"/>
    <property type="molecule type" value="Genomic_DNA"/>
</dbReference>
<evidence type="ECO:0000313" key="4">
    <source>
        <dbReference type="EMBL" id="KAK9827159.1"/>
    </source>
</evidence>
<protein>
    <recommendedName>
        <fullName evidence="3">Plastid lipid-associated protein/fibrillin conserved domain-containing protein</fullName>
    </recommendedName>
</protein>
<dbReference type="GO" id="GO:0009536">
    <property type="term" value="C:plastid"/>
    <property type="evidence" value="ECO:0007669"/>
    <property type="project" value="UniProtKB-SubCell"/>
</dbReference>
<evidence type="ECO:0000259" key="3">
    <source>
        <dbReference type="Pfam" id="PF04755"/>
    </source>
</evidence>
<evidence type="ECO:0000256" key="2">
    <source>
        <dbReference type="ARBA" id="ARBA00022640"/>
    </source>
</evidence>
<dbReference type="AlphaFoldDB" id="A0AAW1R0C6"/>
<comment type="subcellular location">
    <subcellularLocation>
        <location evidence="1">Plastid</location>
    </subcellularLocation>
</comment>
<organism evidence="4 5">
    <name type="scientific">Apatococcus lobatus</name>
    <dbReference type="NCBI Taxonomy" id="904363"/>
    <lineage>
        <taxon>Eukaryota</taxon>
        <taxon>Viridiplantae</taxon>
        <taxon>Chlorophyta</taxon>
        <taxon>core chlorophytes</taxon>
        <taxon>Trebouxiophyceae</taxon>
        <taxon>Chlorellales</taxon>
        <taxon>Chlorellaceae</taxon>
        <taxon>Apatococcus</taxon>
    </lineage>
</organism>
<evidence type="ECO:0000256" key="1">
    <source>
        <dbReference type="ARBA" id="ARBA00004474"/>
    </source>
</evidence>
<keyword evidence="2" id="KW-0934">Plastid</keyword>
<sequence length="437" mass="47837">MLQLLSLRRCDLHSIRPRNQAGNYGTRRVPAQRVYAAALAEPIAPAVQTLMTKVTGAEEARQAILDAVSGAKGRGKSGISSEAVDSLEEAVQILEDKGGIQAPTNSALLEGRWRLLFTTRPGSASPIQRTFTGVDAFTVYQEILLNTAGGARVNNIVDFGGRIGQLKVEAEANTVSRPLPGFTPRKGKGLPLFGKSESTPPSSPEVRIDFQFDRAAFDLAALPFKIPYPVPFKLLGDETKGWLDITYLSPDGQFRLSRGNKGTLFVLVRDPSPRERLLQAVERGAGDDEVQAAIEVLQDQGSPVPKPARSAQVFGRWRLRWSKQSGNANPLQKLGGNSGRSWQTIRQDGTVENRSVIIPGLLTLRADATCETASADRTAVDISIVYFDIGPIKLPFKLPRKDDRPPAYVDWLYLDNDLRITQGSRGSLFVHTREELE</sequence>
<feature type="domain" description="Plastid lipid-associated protein/fibrillin conserved" evidence="3">
    <location>
        <begin position="59"/>
        <end position="175"/>
    </location>
</feature>
<keyword evidence="5" id="KW-1185">Reference proteome</keyword>
<dbReference type="Proteomes" id="UP001438707">
    <property type="component" value="Unassembled WGS sequence"/>
</dbReference>
<gene>
    <name evidence="4" type="ORF">WJX74_008734</name>
</gene>
<accession>A0AAW1R0C6</accession>
<dbReference type="Pfam" id="PF04755">
    <property type="entry name" value="PAP_fibrillin"/>
    <property type="match status" value="3"/>
</dbReference>
<dbReference type="PANTHER" id="PTHR31906">
    <property type="entry name" value="PLASTID-LIPID-ASSOCIATED PROTEIN 4, CHLOROPLASTIC-RELATED"/>
    <property type="match status" value="1"/>
</dbReference>
<name>A0AAW1R0C6_9CHLO</name>
<reference evidence="4 5" key="1">
    <citation type="journal article" date="2024" name="Nat. Commun.">
        <title>Phylogenomics reveals the evolutionary origins of lichenization in chlorophyte algae.</title>
        <authorList>
            <person name="Puginier C."/>
            <person name="Libourel C."/>
            <person name="Otte J."/>
            <person name="Skaloud P."/>
            <person name="Haon M."/>
            <person name="Grisel S."/>
            <person name="Petersen M."/>
            <person name="Berrin J.G."/>
            <person name="Delaux P.M."/>
            <person name="Dal Grande F."/>
            <person name="Keller J."/>
        </authorList>
    </citation>
    <scope>NUCLEOTIDE SEQUENCE [LARGE SCALE GENOMIC DNA]</scope>
    <source>
        <strain evidence="4 5">SAG 2145</strain>
    </source>
</reference>
<proteinExistence type="predicted"/>